<evidence type="ECO:0000313" key="4">
    <source>
        <dbReference type="EMBL" id="AMW07033.1"/>
    </source>
</evidence>
<dbReference type="PANTHER" id="PTHR43201:SF8">
    <property type="entry name" value="ACYL-COA SYNTHETASE FAMILY MEMBER 3"/>
    <property type="match status" value="1"/>
</dbReference>
<organism evidence="4 5">
    <name type="scientific">Gemmatimonas phototrophica</name>
    <dbReference type="NCBI Taxonomy" id="1379270"/>
    <lineage>
        <taxon>Bacteria</taxon>
        <taxon>Pseudomonadati</taxon>
        <taxon>Gemmatimonadota</taxon>
        <taxon>Gemmatimonadia</taxon>
        <taxon>Gemmatimonadales</taxon>
        <taxon>Gemmatimonadaceae</taxon>
        <taxon>Gemmatimonas</taxon>
    </lineage>
</organism>
<dbReference type="Proteomes" id="UP000076404">
    <property type="component" value="Chromosome"/>
</dbReference>
<dbReference type="eggNOG" id="COG0318">
    <property type="taxonomic scope" value="Bacteria"/>
</dbReference>
<accession>A0A145Q653</accession>
<dbReference type="InterPro" id="IPR045851">
    <property type="entry name" value="AMP-bd_C_sf"/>
</dbReference>
<evidence type="ECO:0000259" key="3">
    <source>
        <dbReference type="Pfam" id="PF13193"/>
    </source>
</evidence>
<dbReference type="InterPro" id="IPR020845">
    <property type="entry name" value="AMP-binding_CS"/>
</dbReference>
<evidence type="ECO:0000313" key="5">
    <source>
        <dbReference type="Proteomes" id="UP000076404"/>
    </source>
</evidence>
<proteinExistence type="inferred from homology"/>
<dbReference type="KEGG" id="gph:GEMMAAP_19190"/>
<gene>
    <name evidence="4" type="ORF">GEMMAAP_19190</name>
</gene>
<reference evidence="4 5" key="2">
    <citation type="journal article" date="2016" name="Environ. Microbiol. Rep.">
        <title>Metagenomic evidence for the presence of phototrophic Gemmatimonadetes bacteria in diverse environments.</title>
        <authorList>
            <person name="Zeng Y."/>
            <person name="Baumbach J."/>
            <person name="Barbosa E.G."/>
            <person name="Azevedo V."/>
            <person name="Zhang C."/>
            <person name="Koblizek M."/>
        </authorList>
    </citation>
    <scope>NUCLEOTIDE SEQUENCE [LARGE SCALE GENOMIC DNA]</scope>
    <source>
        <strain evidence="4 5">AP64</strain>
    </source>
</reference>
<name>A0A145Q653_9BACT</name>
<dbReference type="GO" id="GO:0006631">
    <property type="term" value="P:fatty acid metabolic process"/>
    <property type="evidence" value="ECO:0007669"/>
    <property type="project" value="TreeGrafter"/>
</dbReference>
<reference evidence="4 5" key="1">
    <citation type="journal article" date="2014" name="Proc. Natl. Acad. Sci. U.S.A.">
        <title>Functional type 2 photosynthetic reaction centers found in the rare bacterial phylum Gemmatimonadetes.</title>
        <authorList>
            <person name="Zeng Y."/>
            <person name="Feng F."/>
            <person name="Medova H."/>
            <person name="Dean J."/>
            <person name="Koblizek M."/>
        </authorList>
    </citation>
    <scope>NUCLEOTIDE SEQUENCE [LARGE SCALE GENOMIC DNA]</scope>
    <source>
        <strain evidence="4 5">AP64</strain>
    </source>
</reference>
<dbReference type="PANTHER" id="PTHR43201">
    <property type="entry name" value="ACYL-COA SYNTHETASE"/>
    <property type="match status" value="1"/>
</dbReference>
<dbReference type="Gene3D" id="3.40.50.12780">
    <property type="entry name" value="N-terminal domain of ligase-like"/>
    <property type="match status" value="1"/>
</dbReference>
<evidence type="ECO:0008006" key="6">
    <source>
        <dbReference type="Google" id="ProtNLM"/>
    </source>
</evidence>
<evidence type="ECO:0000256" key="1">
    <source>
        <dbReference type="ARBA" id="ARBA00006432"/>
    </source>
</evidence>
<dbReference type="PROSITE" id="PS00455">
    <property type="entry name" value="AMP_BINDING"/>
    <property type="match status" value="1"/>
</dbReference>
<dbReference type="Pfam" id="PF13193">
    <property type="entry name" value="AMP-binding_C"/>
    <property type="match status" value="1"/>
</dbReference>
<feature type="domain" description="AMP-dependent synthetase/ligase" evidence="2">
    <location>
        <begin position="6"/>
        <end position="346"/>
    </location>
</feature>
<dbReference type="InterPro" id="IPR042099">
    <property type="entry name" value="ANL_N_sf"/>
</dbReference>
<dbReference type="EMBL" id="CP011454">
    <property type="protein sequence ID" value="AMW07033.1"/>
    <property type="molecule type" value="Genomic_DNA"/>
</dbReference>
<evidence type="ECO:0000259" key="2">
    <source>
        <dbReference type="Pfam" id="PF00501"/>
    </source>
</evidence>
<dbReference type="STRING" id="1379270.GEMMAAP_19190"/>
<dbReference type="SUPFAM" id="SSF56801">
    <property type="entry name" value="Acetyl-CoA synthetase-like"/>
    <property type="match status" value="1"/>
</dbReference>
<dbReference type="InterPro" id="IPR025110">
    <property type="entry name" value="AMP-bd_C"/>
</dbReference>
<protein>
    <recommendedName>
        <fullName evidence="6">Long-chain fatty acid--CoA ligase</fullName>
    </recommendedName>
</protein>
<dbReference type="GO" id="GO:0031956">
    <property type="term" value="F:medium-chain fatty acid-CoA ligase activity"/>
    <property type="evidence" value="ECO:0007669"/>
    <property type="project" value="TreeGrafter"/>
</dbReference>
<dbReference type="InterPro" id="IPR000873">
    <property type="entry name" value="AMP-dep_synth/lig_dom"/>
</dbReference>
<feature type="domain" description="AMP-binding enzyme C-terminal" evidence="3">
    <location>
        <begin position="396"/>
        <end position="469"/>
    </location>
</feature>
<dbReference type="Gene3D" id="3.30.300.30">
    <property type="match status" value="1"/>
</dbReference>
<dbReference type="Pfam" id="PF00501">
    <property type="entry name" value="AMP-binding"/>
    <property type="match status" value="1"/>
</dbReference>
<keyword evidence="5" id="KW-1185">Reference proteome</keyword>
<sequence>MGRATHPALEFEEATGTVTRYDFGTLETRSNQLGAVLDARGVRAGDRLAFYLVNQPAIVDLWLACVKRGVIVVPINVLYREREIAHIVQDAAPVAVITTHAQSALLPTGTPWWDVQTLAADMSAASPHRVTVPAHADTPMALVYTSGTTGTSKGAILTHGNFAANALALVQAWEITAADRYLAVLPLFHVHGLGNGLHVWLLSGCHMKLVERFEQERAPHWFTTYGPTLFFGVPTMYVRLLELPPDDAQRIGASMRLFVSGSAPLPAPVMDAFAQRFGHVILERYGMTETLMNVSNPYHGERRAGTVGFPMPMTSVRIVNDALEDVADGTSGELLVRGPNVCAGYWKRPDAEASAFVQGWFRTGDVGVRGPDGYITLEGRRSDLIISGGFNIYPREIEELLAELPGIREAAVVGVKDAVRGEVPVAYVVCDERVVLDEVVAQVRTQLASFKVPRGVVRVDALPRTALGKVQRHLLPPWTPA</sequence>
<dbReference type="AlphaFoldDB" id="A0A145Q653"/>
<comment type="similarity">
    <text evidence="1">Belongs to the ATP-dependent AMP-binding enzyme family.</text>
</comment>